<dbReference type="GO" id="GO:0009922">
    <property type="term" value="F:fatty acid elongase activity"/>
    <property type="evidence" value="ECO:0007669"/>
    <property type="project" value="UniProtKB-EC"/>
</dbReference>
<keyword evidence="3 10" id="KW-0808">Transferase</keyword>
<dbReference type="GO" id="GO:0030148">
    <property type="term" value="P:sphingolipid biosynthetic process"/>
    <property type="evidence" value="ECO:0007669"/>
    <property type="project" value="TreeGrafter"/>
</dbReference>
<keyword evidence="7 10" id="KW-0443">Lipid metabolism</keyword>
<dbReference type="eggNOG" id="KOG3071">
    <property type="taxonomic scope" value="Eukaryota"/>
</dbReference>
<feature type="transmembrane region" description="Helical" evidence="10">
    <location>
        <begin position="183"/>
        <end position="205"/>
    </location>
</feature>
<feature type="transmembrane region" description="Helical" evidence="10">
    <location>
        <begin position="65"/>
        <end position="85"/>
    </location>
</feature>
<dbReference type="GO" id="GO:0005789">
    <property type="term" value="C:endoplasmic reticulum membrane"/>
    <property type="evidence" value="ECO:0007669"/>
    <property type="project" value="TreeGrafter"/>
</dbReference>
<comment type="catalytic activity">
    <reaction evidence="10">
        <text>a very-long-chain acyl-CoA + malonyl-CoA + H(+) = a very-long-chain 3-oxoacyl-CoA + CO2 + CoA</text>
        <dbReference type="Rhea" id="RHEA:32727"/>
        <dbReference type="ChEBI" id="CHEBI:15378"/>
        <dbReference type="ChEBI" id="CHEBI:16526"/>
        <dbReference type="ChEBI" id="CHEBI:57287"/>
        <dbReference type="ChEBI" id="CHEBI:57384"/>
        <dbReference type="ChEBI" id="CHEBI:90725"/>
        <dbReference type="ChEBI" id="CHEBI:90736"/>
        <dbReference type="EC" id="2.3.1.199"/>
    </reaction>
</comment>
<evidence type="ECO:0000256" key="2">
    <source>
        <dbReference type="ARBA" id="ARBA00022516"/>
    </source>
</evidence>
<keyword evidence="4 10" id="KW-0812">Transmembrane</keyword>
<feature type="transmembrane region" description="Helical" evidence="10">
    <location>
        <begin position="29"/>
        <end position="53"/>
    </location>
</feature>
<proteinExistence type="inferred from homology"/>
<dbReference type="PANTHER" id="PTHR11157">
    <property type="entry name" value="FATTY ACID ACYL TRANSFERASE-RELATED"/>
    <property type="match status" value="1"/>
</dbReference>
<dbReference type="EMBL" id="DS232285">
    <property type="protein sequence ID" value="EDS39143.1"/>
    <property type="molecule type" value="Genomic_DNA"/>
</dbReference>
<dbReference type="PANTHER" id="PTHR11157:SF28">
    <property type="entry name" value="ELONGATION OF VERY LONG CHAIN FATTY ACIDS PROTEIN"/>
    <property type="match status" value="1"/>
</dbReference>
<feature type="transmembrane region" description="Helical" evidence="10">
    <location>
        <begin position="248"/>
        <end position="268"/>
    </location>
</feature>
<dbReference type="FunCoup" id="B0X2C0">
    <property type="interactions" value="25"/>
</dbReference>
<evidence type="ECO:0000256" key="1">
    <source>
        <dbReference type="ARBA" id="ARBA00004141"/>
    </source>
</evidence>
<dbReference type="EC" id="2.3.1.199" evidence="10"/>
<sequence>MTEAVADSGIFHRIAKFFVENQDERTTGWFLSGSMTPLIIILVTYLYFCLYAGPRYMAKRKPFKLEGVLIAYNAIQVVLSIWLVYEGIMGGWNGVYNLRCQPVDYSRDPLAMRFSFRFPHQTLDGRRRVGVLHLQGRRAARHGVLVLRKKQNQVSFLHLYHHTLMPVCGFVGVKYFAGGHGTLLGVINSFIHVCMYAYYMLAAMGPKVQQYLWWKPYLTKMQIVQFVIVFFHTLQVQFQPTCGYPKSIAALLTLNAALFIYMFSMFYVKSYLRAAKRPAKGTEVNNNLLDCKPKQELELTAEEVDSRQRLVASGEEKKDL</sequence>
<dbReference type="AlphaFoldDB" id="B0X2C0"/>
<comment type="similarity">
    <text evidence="10">Belongs to the ELO family.</text>
</comment>
<accession>B0X2C0</accession>
<dbReference type="HOGENOM" id="CLU_048483_0_0_1"/>
<dbReference type="Proteomes" id="UP000002320">
    <property type="component" value="Unassembled WGS sequence"/>
</dbReference>
<reference evidence="11" key="1">
    <citation type="submission" date="2007-03" db="EMBL/GenBank/DDBJ databases">
        <title>Annotation of Culex pipiens quinquefasciatus.</title>
        <authorList>
            <consortium name="The Broad Institute Genome Sequencing Platform"/>
            <person name="Atkinson P.W."/>
            <person name="Hemingway J."/>
            <person name="Christensen B.M."/>
            <person name="Higgs S."/>
            <person name="Kodira C."/>
            <person name="Hannick L."/>
            <person name="Megy K."/>
            <person name="O'Leary S."/>
            <person name="Pearson M."/>
            <person name="Haas B.J."/>
            <person name="Mauceli E."/>
            <person name="Wortman J.R."/>
            <person name="Lee N.H."/>
            <person name="Guigo R."/>
            <person name="Stanke M."/>
            <person name="Alvarado L."/>
            <person name="Amedeo P."/>
            <person name="Antoine C.H."/>
            <person name="Arensburger P."/>
            <person name="Bidwell S.L."/>
            <person name="Crawford M."/>
            <person name="Camaro F."/>
            <person name="Devon K."/>
            <person name="Engels R."/>
            <person name="Hammond M."/>
            <person name="Howarth C."/>
            <person name="Koehrsen M."/>
            <person name="Lawson D."/>
            <person name="Montgomery P."/>
            <person name="Nene V."/>
            <person name="Nusbaum C."/>
            <person name="Puiu D."/>
            <person name="Romero-Severson J."/>
            <person name="Severson D.W."/>
            <person name="Shumway M."/>
            <person name="Sisk P."/>
            <person name="Stolte C."/>
            <person name="Zeng Q."/>
            <person name="Eisenstadt E."/>
            <person name="Fraser-Liggett C."/>
            <person name="Strausberg R."/>
            <person name="Galagan J."/>
            <person name="Birren B."/>
            <person name="Collins F.H."/>
        </authorList>
    </citation>
    <scope>NUCLEOTIDE SEQUENCE [LARGE SCALE GENOMIC DNA]</scope>
    <source>
        <strain evidence="11">JHB</strain>
    </source>
</reference>
<evidence type="ECO:0000256" key="10">
    <source>
        <dbReference type="RuleBase" id="RU361115"/>
    </source>
</evidence>
<dbReference type="OMA" id="LFFHMTI"/>
<evidence type="ECO:0000256" key="3">
    <source>
        <dbReference type="ARBA" id="ARBA00022679"/>
    </source>
</evidence>
<protein>
    <recommendedName>
        <fullName evidence="10">Elongation of very long chain fatty acids protein</fullName>
        <ecNumber evidence="10">2.3.1.199</ecNumber>
    </recommendedName>
    <alternativeName>
        <fullName evidence="10">Very-long-chain 3-oxoacyl-CoA synthase</fullName>
    </alternativeName>
</protein>
<evidence type="ECO:0000256" key="5">
    <source>
        <dbReference type="ARBA" id="ARBA00022832"/>
    </source>
</evidence>
<evidence type="ECO:0000256" key="9">
    <source>
        <dbReference type="ARBA" id="ARBA00023160"/>
    </source>
</evidence>
<feature type="transmembrane region" description="Helical" evidence="10">
    <location>
        <begin position="217"/>
        <end position="236"/>
    </location>
</feature>
<dbReference type="KEGG" id="cqu:CpipJ_CPIJ013663"/>
<dbReference type="InterPro" id="IPR002076">
    <property type="entry name" value="ELO_fam"/>
</dbReference>
<evidence type="ECO:0000313" key="11">
    <source>
        <dbReference type="EMBL" id="EDS39143.1"/>
    </source>
</evidence>
<dbReference type="VEuPathDB" id="VectorBase:CQUJHB012856"/>
<dbReference type="VEuPathDB" id="VectorBase:CPIJ013663"/>
<dbReference type="STRING" id="7176.B0X2C0"/>
<evidence type="ECO:0000256" key="7">
    <source>
        <dbReference type="ARBA" id="ARBA00023098"/>
    </source>
</evidence>
<dbReference type="InParanoid" id="B0X2C0"/>
<keyword evidence="6 10" id="KW-1133">Transmembrane helix</keyword>
<evidence type="ECO:0000256" key="8">
    <source>
        <dbReference type="ARBA" id="ARBA00023136"/>
    </source>
</evidence>
<name>B0X2C0_CULQU</name>
<dbReference type="GO" id="GO:0019367">
    <property type="term" value="P:fatty acid elongation, saturated fatty acid"/>
    <property type="evidence" value="ECO:0007669"/>
    <property type="project" value="TreeGrafter"/>
</dbReference>
<dbReference type="GO" id="GO:0042761">
    <property type="term" value="P:very long-chain fatty acid biosynthetic process"/>
    <property type="evidence" value="ECO:0007669"/>
    <property type="project" value="TreeGrafter"/>
</dbReference>
<evidence type="ECO:0000313" key="13">
    <source>
        <dbReference type="Proteomes" id="UP000002320"/>
    </source>
</evidence>
<keyword evidence="9 10" id="KW-0275">Fatty acid biosynthesis</keyword>
<comment type="subcellular location">
    <subcellularLocation>
        <location evidence="1">Membrane</location>
        <topology evidence="1">Multi-pass membrane protein</topology>
    </subcellularLocation>
</comment>
<gene>
    <name evidence="12" type="primary">6046620</name>
    <name evidence="11" type="ORF">CpipJ_CPIJ013663</name>
</gene>
<dbReference type="OrthoDB" id="434092at2759"/>
<evidence type="ECO:0000313" key="12">
    <source>
        <dbReference type="EnsemblMetazoa" id="CPIJ013663-PA"/>
    </source>
</evidence>
<keyword evidence="2 10" id="KW-0444">Lipid biosynthesis</keyword>
<reference evidence="12" key="2">
    <citation type="submission" date="2020-05" db="UniProtKB">
        <authorList>
            <consortium name="EnsemblMetazoa"/>
        </authorList>
    </citation>
    <scope>IDENTIFICATION</scope>
    <source>
        <strain evidence="12">JHB</strain>
    </source>
</reference>
<keyword evidence="13" id="KW-1185">Reference proteome</keyword>
<keyword evidence="5 10" id="KW-0276">Fatty acid metabolism</keyword>
<keyword evidence="8 10" id="KW-0472">Membrane</keyword>
<evidence type="ECO:0000256" key="6">
    <source>
        <dbReference type="ARBA" id="ARBA00022989"/>
    </source>
</evidence>
<dbReference type="GO" id="GO:0034625">
    <property type="term" value="P:fatty acid elongation, monounsaturated fatty acid"/>
    <property type="evidence" value="ECO:0007669"/>
    <property type="project" value="TreeGrafter"/>
</dbReference>
<organism>
    <name type="scientific">Culex quinquefasciatus</name>
    <name type="common">Southern house mosquito</name>
    <name type="synonym">Culex pungens</name>
    <dbReference type="NCBI Taxonomy" id="7176"/>
    <lineage>
        <taxon>Eukaryota</taxon>
        <taxon>Metazoa</taxon>
        <taxon>Ecdysozoa</taxon>
        <taxon>Arthropoda</taxon>
        <taxon>Hexapoda</taxon>
        <taxon>Insecta</taxon>
        <taxon>Pterygota</taxon>
        <taxon>Neoptera</taxon>
        <taxon>Endopterygota</taxon>
        <taxon>Diptera</taxon>
        <taxon>Nematocera</taxon>
        <taxon>Culicoidea</taxon>
        <taxon>Culicidae</taxon>
        <taxon>Culicinae</taxon>
        <taxon>Culicini</taxon>
        <taxon>Culex</taxon>
        <taxon>Culex</taxon>
    </lineage>
</organism>
<dbReference type="GO" id="GO:0034626">
    <property type="term" value="P:fatty acid elongation, polyunsaturated fatty acid"/>
    <property type="evidence" value="ECO:0007669"/>
    <property type="project" value="TreeGrafter"/>
</dbReference>
<dbReference type="Pfam" id="PF01151">
    <property type="entry name" value="ELO"/>
    <property type="match status" value="2"/>
</dbReference>
<evidence type="ECO:0000256" key="4">
    <source>
        <dbReference type="ARBA" id="ARBA00022692"/>
    </source>
</evidence>
<dbReference type="EnsemblMetazoa" id="CPIJ013663-RA">
    <property type="protein sequence ID" value="CPIJ013663-PA"/>
    <property type="gene ID" value="CPIJ013663"/>
</dbReference>